<comment type="similarity">
    <text evidence="1">Belongs to the peptidase S33 family.</text>
</comment>
<evidence type="ECO:0000256" key="2">
    <source>
        <dbReference type="ARBA" id="ARBA00022801"/>
    </source>
</evidence>
<reference evidence="5 6" key="1">
    <citation type="submission" date="2023-06" db="EMBL/GenBank/DDBJ databases">
        <title>Pelomonas sp. APW6 16S ribosomal RNA gene genome sequencing and assembly.</title>
        <authorList>
            <person name="Woo H."/>
        </authorList>
    </citation>
    <scope>NUCLEOTIDE SEQUENCE [LARGE SCALE GENOMIC DNA]</scope>
    <source>
        <strain evidence="5 6">APW6</strain>
    </source>
</reference>
<dbReference type="InterPro" id="IPR002410">
    <property type="entry name" value="Peptidase_S33"/>
</dbReference>
<dbReference type="InterPro" id="IPR051601">
    <property type="entry name" value="Serine_prot/Carboxylest_S33"/>
</dbReference>
<dbReference type="PANTHER" id="PTHR43248">
    <property type="entry name" value="2-SUCCINYL-6-HYDROXY-2,4-CYCLOHEXADIENE-1-CARBOXYLATE SYNTHASE"/>
    <property type="match status" value="1"/>
</dbReference>
<protein>
    <submittedName>
        <fullName evidence="5">Alpha/beta hydrolase</fullName>
    </submittedName>
</protein>
<dbReference type="SUPFAM" id="SSF53474">
    <property type="entry name" value="alpha/beta-Hydrolases"/>
    <property type="match status" value="1"/>
</dbReference>
<keyword evidence="2 5" id="KW-0378">Hydrolase</keyword>
<dbReference type="InterPro" id="IPR000073">
    <property type="entry name" value="AB_hydrolase_1"/>
</dbReference>
<feature type="domain" description="AB hydrolase-1" evidence="4">
    <location>
        <begin position="82"/>
        <end position="443"/>
    </location>
</feature>
<gene>
    <name evidence="5" type="ORF">QRD43_02260</name>
</gene>
<dbReference type="PRINTS" id="PR00793">
    <property type="entry name" value="PROAMNOPTASE"/>
</dbReference>
<name>A0ABT7LET3_9BURK</name>
<evidence type="ECO:0000256" key="3">
    <source>
        <dbReference type="SAM" id="SignalP"/>
    </source>
</evidence>
<keyword evidence="6" id="KW-1185">Reference proteome</keyword>
<evidence type="ECO:0000313" key="6">
    <source>
        <dbReference type="Proteomes" id="UP001238603"/>
    </source>
</evidence>
<dbReference type="InterPro" id="IPR029058">
    <property type="entry name" value="AB_hydrolase_fold"/>
</dbReference>
<accession>A0ABT7LET3</accession>
<dbReference type="Gene3D" id="3.40.50.1820">
    <property type="entry name" value="alpha/beta hydrolase"/>
    <property type="match status" value="1"/>
</dbReference>
<dbReference type="GO" id="GO:0016787">
    <property type="term" value="F:hydrolase activity"/>
    <property type="evidence" value="ECO:0007669"/>
    <property type="project" value="UniProtKB-KW"/>
</dbReference>
<dbReference type="Pfam" id="PF00561">
    <property type="entry name" value="Abhydrolase_1"/>
    <property type="match status" value="1"/>
</dbReference>
<evidence type="ECO:0000256" key="1">
    <source>
        <dbReference type="ARBA" id="ARBA00010088"/>
    </source>
</evidence>
<feature type="signal peptide" evidence="3">
    <location>
        <begin position="1"/>
        <end position="31"/>
    </location>
</feature>
<dbReference type="EMBL" id="JASVDS010000001">
    <property type="protein sequence ID" value="MDL5030715.1"/>
    <property type="molecule type" value="Genomic_DNA"/>
</dbReference>
<dbReference type="PANTHER" id="PTHR43248:SF25">
    <property type="entry name" value="AB HYDROLASE-1 DOMAIN-CONTAINING PROTEIN-RELATED"/>
    <property type="match status" value="1"/>
</dbReference>
<keyword evidence="3" id="KW-0732">Signal</keyword>
<sequence length="492" mass="53170">MKICRTRHGGRLAILAALLTALLGAQHRAEAATKACRIDGIPNELQCGSVQRPLDPARADGPQVEIHYLVVPAMARNKQPDPVVMLAGGPGQSAIGIAPMVMARLARLNNRRDLVFIDQRGTGKSAPLECADESRLPLSQVADEAASLRRVDACREQLKKLPYGDLRFFSTTIAMQDFDAVRAALGAERWNLIGGSYGTRAALEYQRQFPQRVRRTVIDGVAPPDLVLPESLSTDVQAALDAEFKACEGEPACAKRYPQLRQQWEQVLASLPRSVSVRHPVTNEPATFTLTRTTLLRAIRGPLYVPAMTSMLPAAIQSAARGNFDFLGGLGGSMASNKATRLAMGMHFSVICAEDAPRLGKGGEAPARDMGRIDAELYERVCRDWPRADVPAAFYQVPPAQSPVLLLSGGADPVTPPRHAERIAKALGAKTQHIVVPQAGHGVMGLGCMNEVLYRFIDARTDDTALPQEAGCAARIPRPPAFQPIVRTEVQP</sequence>
<organism evidence="5 6">
    <name type="scientific">Roseateles subflavus</name>
    <dbReference type="NCBI Taxonomy" id="3053353"/>
    <lineage>
        <taxon>Bacteria</taxon>
        <taxon>Pseudomonadati</taxon>
        <taxon>Pseudomonadota</taxon>
        <taxon>Betaproteobacteria</taxon>
        <taxon>Burkholderiales</taxon>
        <taxon>Sphaerotilaceae</taxon>
        <taxon>Roseateles</taxon>
    </lineage>
</organism>
<evidence type="ECO:0000259" key="4">
    <source>
        <dbReference type="Pfam" id="PF00561"/>
    </source>
</evidence>
<dbReference type="Proteomes" id="UP001238603">
    <property type="component" value="Unassembled WGS sequence"/>
</dbReference>
<dbReference type="RefSeq" id="WP_285980845.1">
    <property type="nucleotide sequence ID" value="NZ_JASVDS010000001.1"/>
</dbReference>
<evidence type="ECO:0000313" key="5">
    <source>
        <dbReference type="EMBL" id="MDL5030715.1"/>
    </source>
</evidence>
<feature type="chain" id="PRO_5045489952" evidence="3">
    <location>
        <begin position="32"/>
        <end position="492"/>
    </location>
</feature>
<proteinExistence type="inferred from homology"/>
<comment type="caution">
    <text evidence="5">The sequence shown here is derived from an EMBL/GenBank/DDBJ whole genome shotgun (WGS) entry which is preliminary data.</text>
</comment>